<proteinExistence type="predicted"/>
<dbReference type="Proteomes" id="UP001153761">
    <property type="component" value="Chromosome"/>
</dbReference>
<accession>A0AAD1V4I0</accession>
<dbReference type="Pfam" id="PF00022">
    <property type="entry name" value="Actin"/>
    <property type="match status" value="2"/>
</dbReference>
<dbReference type="InterPro" id="IPR043129">
    <property type="entry name" value="ATPase_NBD"/>
</dbReference>
<dbReference type="AlphaFoldDB" id="A0AAD1V4I0"/>
<dbReference type="PANTHER" id="PTHR11937">
    <property type="entry name" value="ACTIN"/>
    <property type="match status" value="1"/>
</dbReference>
<sequence>MYDREKPHVIIDIGSDYVKAGFAGEDAPRAVFPTVVGRPKVPGIMVGSDQKDYYVGTQAEEKRGVLILKRPIEHGIVEDWDDFEKVLDHTFKKELRVNPEEHNVLITETSLNPNRNREKLTEILFDTFGVPGLYVANTAVLSLQSAGKPTGVVVEIGDGVTHIVPVRDGYALPHSILRINLADRKITDYPSLTGKEFGGIHEQVYQAIEKSDADIRSDLYQNIVLSGGTTLFPGLAERLTKEVQKLAPQSISSKVKVIAVPEGKYSTWIGGSILSSISGFSDRWITREEYYEAGSSIVHRKCF</sequence>
<dbReference type="SUPFAM" id="SSF53067">
    <property type="entry name" value="Actin-like ATPase domain"/>
    <property type="match status" value="2"/>
</dbReference>
<dbReference type="PRINTS" id="PR00190">
    <property type="entry name" value="ACTIN"/>
</dbReference>
<dbReference type="InterPro" id="IPR004000">
    <property type="entry name" value="Actin"/>
</dbReference>
<dbReference type="FunFam" id="3.30.420.40:FF:000404">
    <property type="entry name" value="Major actin"/>
    <property type="match status" value="1"/>
</dbReference>
<dbReference type="SMART" id="SM00268">
    <property type="entry name" value="ACTIN"/>
    <property type="match status" value="1"/>
</dbReference>
<dbReference type="FunFam" id="3.30.420.40:FF:000002">
    <property type="entry name" value="Muscle actin"/>
    <property type="match status" value="1"/>
</dbReference>
<dbReference type="GeneID" id="77290440"/>
<dbReference type="RefSeq" id="WP_227364707.1">
    <property type="nucleotide sequence ID" value="NZ_LR882944.1"/>
</dbReference>
<name>A0AAD1V4I0_PLAAG</name>
<reference evidence="1" key="1">
    <citation type="submission" date="2020-09" db="EMBL/GenBank/DDBJ databases">
        <authorList>
            <person name="Blom J."/>
        </authorList>
    </citation>
    <scope>NUCLEOTIDE SEQUENCE</scope>
    <source>
        <strain evidence="1">No.66</strain>
    </source>
</reference>
<evidence type="ECO:0000313" key="1">
    <source>
        <dbReference type="EMBL" id="CAD5921703.1"/>
    </source>
</evidence>
<dbReference type="Gene3D" id="3.30.420.40">
    <property type="match status" value="3"/>
</dbReference>
<evidence type="ECO:0000313" key="2">
    <source>
        <dbReference type="Proteomes" id="UP001153761"/>
    </source>
</evidence>
<dbReference type="EMBL" id="LR882963">
    <property type="protein sequence ID" value="CAD5921703.1"/>
    <property type="molecule type" value="Genomic_DNA"/>
</dbReference>
<organism evidence="1 2">
    <name type="scientific">Planktothrix agardhii</name>
    <name type="common">Oscillatoria agardhii</name>
    <dbReference type="NCBI Taxonomy" id="1160"/>
    <lineage>
        <taxon>Bacteria</taxon>
        <taxon>Bacillati</taxon>
        <taxon>Cyanobacteriota</taxon>
        <taxon>Cyanophyceae</taxon>
        <taxon>Oscillatoriophycideae</taxon>
        <taxon>Oscillatoriales</taxon>
        <taxon>Microcoleaceae</taxon>
        <taxon>Planktothrix</taxon>
    </lineage>
</organism>
<protein>
    <submittedName>
        <fullName evidence="1">Actin</fullName>
    </submittedName>
</protein>
<gene>
    <name evidence="1" type="primary">ACT1</name>
    <name evidence="1" type="ORF">PANO66_00735</name>
</gene>